<dbReference type="EMBL" id="LAHO01000023">
    <property type="protein sequence ID" value="KKO43930.1"/>
    <property type="molecule type" value="Genomic_DNA"/>
</dbReference>
<gene>
    <name evidence="1" type="ORF">WG68_18135</name>
</gene>
<proteinExistence type="predicted"/>
<evidence type="ECO:0000313" key="1">
    <source>
        <dbReference type="EMBL" id="KKO43930.1"/>
    </source>
</evidence>
<protein>
    <submittedName>
        <fullName evidence="1">Uncharacterized protein</fullName>
    </submittedName>
</protein>
<dbReference type="OrthoDB" id="5769598at2"/>
<dbReference type="Proteomes" id="UP000034228">
    <property type="component" value="Unassembled WGS sequence"/>
</dbReference>
<dbReference type="RefSeq" id="WP_046559143.1">
    <property type="nucleotide sequence ID" value="NZ_LAHO01000023.1"/>
</dbReference>
<evidence type="ECO:0000313" key="2">
    <source>
        <dbReference type="Proteomes" id="UP000034228"/>
    </source>
</evidence>
<dbReference type="STRING" id="336831.WG68_18135"/>
<reference evidence="1 2" key="1">
    <citation type="submission" date="2015-03" db="EMBL/GenBank/DDBJ databases">
        <title>Draft genome sequences of two protease-producing strains of Arsukibacterium isolated from two cold and alkaline environments.</title>
        <authorList>
            <person name="Lylloff J.E."/>
            <person name="Skov L.B."/>
            <person name="Jepsen M."/>
            <person name="Hallin P.F."/>
            <person name="Sorensen S.J."/>
            <person name="Stougaard P."/>
            <person name="Glaring M.A."/>
        </authorList>
    </citation>
    <scope>NUCLEOTIDE SEQUENCE [LARGE SCALE GENOMIC DNA]</scope>
    <source>
        <strain evidence="1 2">GCM72</strain>
    </source>
</reference>
<keyword evidence="2" id="KW-1185">Reference proteome</keyword>
<sequence length="115" mass="12122">MNTLATSTPSLSWLTGELHSGWTSSAYAGQGIVAAQVPATGENGPSLLYADALQHPGSELRYELSQPPAHGSLTLFEDGSFIYQGNGSLDGVSYQLFIDGVANGSRSKTFLPYQP</sequence>
<comment type="caution">
    <text evidence="1">The sequence shown here is derived from an EMBL/GenBank/DDBJ whole genome shotgun (WGS) entry which is preliminary data.</text>
</comment>
<dbReference type="AlphaFoldDB" id="A0A0M2V2Q5"/>
<name>A0A0M2V2Q5_9GAMM</name>
<organism evidence="1 2">
    <name type="scientific">Arsukibacterium ikkense</name>
    <dbReference type="NCBI Taxonomy" id="336831"/>
    <lineage>
        <taxon>Bacteria</taxon>
        <taxon>Pseudomonadati</taxon>
        <taxon>Pseudomonadota</taxon>
        <taxon>Gammaproteobacteria</taxon>
        <taxon>Chromatiales</taxon>
        <taxon>Chromatiaceae</taxon>
        <taxon>Arsukibacterium</taxon>
    </lineage>
</organism>
<accession>A0A0M2V2Q5</accession>